<evidence type="ECO:0000259" key="3">
    <source>
        <dbReference type="Pfam" id="PF07715"/>
    </source>
</evidence>
<keyword evidence="5" id="KW-1185">Reference proteome</keyword>
<dbReference type="Pfam" id="PF07715">
    <property type="entry name" value="Plug"/>
    <property type="match status" value="1"/>
</dbReference>
<feature type="signal peptide" evidence="2">
    <location>
        <begin position="1"/>
        <end position="21"/>
    </location>
</feature>
<dbReference type="InterPro" id="IPR039426">
    <property type="entry name" value="TonB-dep_rcpt-like"/>
</dbReference>
<keyword evidence="1 2" id="KW-0732">Signal</keyword>
<gene>
    <name evidence="4" type="ORF">KZO38_04900</name>
</gene>
<accession>A0ABS6YC00</accession>
<organism evidence="4 5">
    <name type="scientific">Hoylesella nanceiensis</name>
    <dbReference type="NCBI Taxonomy" id="425941"/>
    <lineage>
        <taxon>Bacteria</taxon>
        <taxon>Pseudomonadati</taxon>
        <taxon>Bacteroidota</taxon>
        <taxon>Bacteroidia</taxon>
        <taxon>Bacteroidales</taxon>
        <taxon>Prevotellaceae</taxon>
        <taxon>Hoylesella</taxon>
    </lineage>
</organism>
<evidence type="ECO:0000313" key="5">
    <source>
        <dbReference type="Proteomes" id="UP000788426"/>
    </source>
</evidence>
<proteinExistence type="predicted"/>
<evidence type="ECO:0000256" key="2">
    <source>
        <dbReference type="SAM" id="SignalP"/>
    </source>
</evidence>
<dbReference type="PANTHER" id="PTHR30069">
    <property type="entry name" value="TONB-DEPENDENT OUTER MEMBRANE RECEPTOR"/>
    <property type="match status" value="1"/>
</dbReference>
<feature type="domain" description="TonB-dependent receptor plug" evidence="3">
    <location>
        <begin position="112"/>
        <end position="239"/>
    </location>
</feature>
<dbReference type="Proteomes" id="UP000788426">
    <property type="component" value="Unassembled WGS sequence"/>
</dbReference>
<dbReference type="EMBL" id="JAHXCT010000003">
    <property type="protein sequence ID" value="MBW4769097.1"/>
    <property type="molecule type" value="Genomic_DNA"/>
</dbReference>
<dbReference type="Pfam" id="PF13715">
    <property type="entry name" value="CarbopepD_reg_2"/>
    <property type="match status" value="1"/>
</dbReference>
<evidence type="ECO:0000256" key="1">
    <source>
        <dbReference type="ARBA" id="ARBA00022729"/>
    </source>
</evidence>
<name>A0ABS6YC00_9BACT</name>
<sequence length="909" mass="103143">MNCIKVYLILLLSGLSVIVKAQNTITALVVEQETNQPVIGASITVQGNKTASAFTDNTGRFTISDATGKNITISFLGFKKLTAKAQNNATYRLVSTIAKVGEVVVTAQESRSLGAASVIQRHAMEHLQPSSFSDLLELLPGGRSKDPRLNTPNQIRLREATPPSNSQYATSSLGTSFVVDGAPISTNANMQRLKGAWETLATARENVNEGVDMRTISTDDIDKVEIVRGIPSVEYGDLTSGLVKIERKRGGNDLNARLKADMGSKLFYLAKGFEWANKWTLNLSTDFLDSKTDPRNKLETYKRLSVSARSGRKWNNEKTLSDFKLNLDYGGSFDGVKSDPELNYGNEETFRTRFNRFAISSSYSIKAKEQGWWRAFTATLASSYEQNTSERTRFIQLQRTTPAVYLMEDGESDAYLLPYKYTATQKVDGKPFNLFMKVNTTFSIPVKGWYNSLLLGADWNMDKNYGEGQIFDPFKPVYPLTSLRKRALKDIPANHTFAMYMEENIKLPIAKNRLELVGGVRFSRMFNIDGSYTVAKQFYPDVRFNAGWTFPRFKIADKFGTVRLAFGIGSHTKNPTIDQLYPENGYLDITQLNYYHSNEDYRRINVRTYVIDRVNKDLKPARNFKWEVSSDVNYDGYRFSITLFRENMTSGFRSVPIYAPYSYKEYDATGINANTLTAPPSLEGLPYTVVSELFSRDRTSNGSRTLKEGIEYTFSTKRFESIHTRLTINGAWFKTTYENSQSVMVRPSAVLNNRQIGHVGIYKDNDRLTTEMANTNFTADTDIPRLKLGFSISAQCLWFTASQRKPLSNIPDSYMDASGNVHQWQAGDENDATLRWLVRDYNQSYYNRDVVPFSLNLNFKVTKKLLRDRLNIAMFCNKLWDYTPDYKSGTILIRRHVNPYFGLELNVKL</sequence>
<dbReference type="PANTHER" id="PTHR30069:SF29">
    <property type="entry name" value="HEMOGLOBIN AND HEMOGLOBIN-HAPTOGLOBIN-BINDING PROTEIN 1-RELATED"/>
    <property type="match status" value="1"/>
</dbReference>
<feature type="chain" id="PRO_5045246716" evidence="2">
    <location>
        <begin position="22"/>
        <end position="909"/>
    </location>
</feature>
<evidence type="ECO:0000313" key="4">
    <source>
        <dbReference type="EMBL" id="MBW4769097.1"/>
    </source>
</evidence>
<protein>
    <submittedName>
        <fullName evidence="4">TonB-dependent receptor</fullName>
    </submittedName>
</protein>
<reference evidence="4 5" key="1">
    <citation type="submission" date="2021-07" db="EMBL/GenBank/DDBJ databases">
        <title>Genomic diversity and antimicrobial resistance of Prevotella spp. isolated from chronic lung disease airways.</title>
        <authorList>
            <person name="Webb K.A."/>
            <person name="Olagoke O.S."/>
            <person name="Baird T."/>
            <person name="Neill J."/>
            <person name="Pham A."/>
            <person name="Wells T.J."/>
            <person name="Ramsay K.A."/>
            <person name="Bell S.C."/>
            <person name="Sarovich D.S."/>
            <person name="Price E.P."/>
        </authorList>
    </citation>
    <scope>NUCLEOTIDE SEQUENCE [LARGE SCALE GENOMIC DNA]</scope>
    <source>
        <strain evidence="4 5">SCHI0011.S.12</strain>
    </source>
</reference>
<dbReference type="RefSeq" id="WP_219480631.1">
    <property type="nucleotide sequence ID" value="NZ_JAHXCT010000003.1"/>
</dbReference>
<dbReference type="InterPro" id="IPR012910">
    <property type="entry name" value="Plug_dom"/>
</dbReference>
<keyword evidence="4" id="KW-0675">Receptor</keyword>
<comment type="caution">
    <text evidence="4">The sequence shown here is derived from an EMBL/GenBank/DDBJ whole genome shotgun (WGS) entry which is preliminary data.</text>
</comment>